<feature type="region of interest" description="Disordered" evidence="3">
    <location>
        <begin position="282"/>
        <end position="303"/>
    </location>
</feature>
<dbReference type="GO" id="GO:0019843">
    <property type="term" value="F:rRNA binding"/>
    <property type="evidence" value="ECO:0007669"/>
    <property type="project" value="TreeGrafter"/>
</dbReference>
<feature type="compositionally biased region" description="Low complexity" evidence="3">
    <location>
        <begin position="90"/>
        <end position="106"/>
    </location>
</feature>
<dbReference type="InterPro" id="IPR012677">
    <property type="entry name" value="Nucleotide-bd_a/b_plait_sf"/>
</dbReference>
<evidence type="ECO:0000256" key="3">
    <source>
        <dbReference type="SAM" id="MobiDB-lite"/>
    </source>
</evidence>
<feature type="region of interest" description="Disordered" evidence="3">
    <location>
        <begin position="1"/>
        <end position="192"/>
    </location>
</feature>
<gene>
    <name evidence="5" type="ORF">BP5796_10344</name>
</gene>
<name>A0A3D8QPX4_9HELO</name>
<dbReference type="PANTHER" id="PTHR23236:SF51">
    <property type="entry name" value="NUCLEOLAR PROTEIN 6"/>
    <property type="match status" value="1"/>
</dbReference>
<keyword evidence="6" id="KW-1185">Reference proteome</keyword>
<accession>A0A3D8QPX4</accession>
<dbReference type="Pfam" id="PF00076">
    <property type="entry name" value="RRM_1"/>
    <property type="match status" value="1"/>
</dbReference>
<dbReference type="InterPro" id="IPR000504">
    <property type="entry name" value="RRM_dom"/>
</dbReference>
<reference evidence="5 6" key="1">
    <citation type="journal article" date="2018" name="IMA Fungus">
        <title>IMA Genome-F 9: Draft genome sequence of Annulohypoxylon stygium, Aspergillus mulundensis, Berkeleyomyces basicola (syn. Thielaviopsis basicola), Ceratocystis smalleyi, two Cercospora beticola strains, Coleophoma cylindrospora, Fusarium fracticaudum, Phialophora cf. hyalina, and Morchella septimelata.</title>
        <authorList>
            <person name="Wingfield B.D."/>
            <person name="Bills G.F."/>
            <person name="Dong Y."/>
            <person name="Huang W."/>
            <person name="Nel W.J."/>
            <person name="Swalarsk-Parry B.S."/>
            <person name="Vaghefi N."/>
            <person name="Wilken P.M."/>
            <person name="An Z."/>
            <person name="de Beer Z.W."/>
            <person name="De Vos L."/>
            <person name="Chen L."/>
            <person name="Duong T.A."/>
            <person name="Gao Y."/>
            <person name="Hammerbacher A."/>
            <person name="Kikkert J.R."/>
            <person name="Li Y."/>
            <person name="Li H."/>
            <person name="Li K."/>
            <person name="Li Q."/>
            <person name="Liu X."/>
            <person name="Ma X."/>
            <person name="Naidoo K."/>
            <person name="Pethybridge S.J."/>
            <person name="Sun J."/>
            <person name="Steenkamp E.T."/>
            <person name="van der Nest M.A."/>
            <person name="van Wyk S."/>
            <person name="Wingfield M.J."/>
            <person name="Xiong C."/>
            <person name="Yue Q."/>
            <person name="Zhang X."/>
        </authorList>
    </citation>
    <scope>NUCLEOTIDE SEQUENCE [LARGE SCALE GENOMIC DNA]</scope>
    <source>
        <strain evidence="5 6">BP5796</strain>
    </source>
</reference>
<feature type="compositionally biased region" description="Acidic residues" evidence="3">
    <location>
        <begin position="34"/>
        <end position="43"/>
    </location>
</feature>
<dbReference type="FunFam" id="3.30.70.330:FF:000376">
    <property type="entry name" value="Putative RNA binding protein"/>
    <property type="match status" value="1"/>
</dbReference>
<evidence type="ECO:0000256" key="2">
    <source>
        <dbReference type="PROSITE-ProRule" id="PRU00176"/>
    </source>
</evidence>
<dbReference type="GO" id="GO:0042274">
    <property type="term" value="P:ribosomal small subunit biogenesis"/>
    <property type="evidence" value="ECO:0007669"/>
    <property type="project" value="TreeGrafter"/>
</dbReference>
<feature type="compositionally biased region" description="Basic and acidic residues" evidence="3">
    <location>
        <begin position="1"/>
        <end position="14"/>
    </location>
</feature>
<evidence type="ECO:0000313" key="5">
    <source>
        <dbReference type="EMBL" id="RDW63842.1"/>
    </source>
</evidence>
<dbReference type="SUPFAM" id="SSF54928">
    <property type="entry name" value="RNA-binding domain, RBD"/>
    <property type="match status" value="1"/>
</dbReference>
<dbReference type="SMART" id="SM00360">
    <property type="entry name" value="RRM"/>
    <property type="match status" value="1"/>
</dbReference>
<evidence type="ECO:0000313" key="6">
    <source>
        <dbReference type="Proteomes" id="UP000256328"/>
    </source>
</evidence>
<organism evidence="5 6">
    <name type="scientific">Coleophoma crateriformis</name>
    <dbReference type="NCBI Taxonomy" id="565419"/>
    <lineage>
        <taxon>Eukaryota</taxon>
        <taxon>Fungi</taxon>
        <taxon>Dikarya</taxon>
        <taxon>Ascomycota</taxon>
        <taxon>Pezizomycotina</taxon>
        <taxon>Leotiomycetes</taxon>
        <taxon>Helotiales</taxon>
        <taxon>Dermateaceae</taxon>
        <taxon>Coleophoma</taxon>
    </lineage>
</organism>
<dbReference type="AlphaFoldDB" id="A0A3D8QPX4"/>
<keyword evidence="1 2" id="KW-0694">RNA-binding</keyword>
<feature type="compositionally biased region" description="Basic residues" evidence="3">
    <location>
        <begin position="73"/>
        <end position="84"/>
    </location>
</feature>
<protein>
    <recommendedName>
        <fullName evidence="4">RRM domain-containing protein</fullName>
    </recommendedName>
</protein>
<dbReference type="EMBL" id="PDLN01000016">
    <property type="protein sequence ID" value="RDW63842.1"/>
    <property type="molecule type" value="Genomic_DNA"/>
</dbReference>
<evidence type="ECO:0000256" key="1">
    <source>
        <dbReference type="ARBA" id="ARBA00022884"/>
    </source>
</evidence>
<feature type="domain" description="RRM" evidence="4">
    <location>
        <begin position="202"/>
        <end position="284"/>
    </location>
</feature>
<dbReference type="CDD" id="cd12400">
    <property type="entry name" value="RRM_Nop6"/>
    <property type="match status" value="1"/>
</dbReference>
<feature type="compositionally biased region" description="Basic and acidic residues" evidence="3">
    <location>
        <begin position="122"/>
        <end position="143"/>
    </location>
</feature>
<dbReference type="GO" id="GO:0005730">
    <property type="term" value="C:nucleolus"/>
    <property type="evidence" value="ECO:0007669"/>
    <property type="project" value="TreeGrafter"/>
</dbReference>
<feature type="compositionally biased region" description="Basic residues" evidence="3">
    <location>
        <begin position="175"/>
        <end position="188"/>
    </location>
</feature>
<sequence>MGPPKKEAGLSRAERKSKKRKAEDAIPDLPGGDDNGDADEQDTMDVKSETSKKRKRSGEEAESAAESPSKERKSAKREKKAKKDKKGDADATAEAMDVESALVESADASEEAATAKKSKKERKAERRAKELAEGGKKEEKKTSEGTGESAYIAADAAPTDRKAITAKADGEQAPKKKNNRNRDKKRKAKAEAVEGEQKAARFIVFIGNLPFSATTESIAKHFASVKPTVRHRTQKEDPKKSKGFAFLEFDGYDHMKTCLKLFHHSTFDDGISPARKINVELTAGGGGNTKDRKAKIQGKNEKLNEQRVRRIQEEEKAKYAKTAAATAVDGIHPSRRAIVPGA</sequence>
<dbReference type="PANTHER" id="PTHR23236">
    <property type="entry name" value="EUKARYOTIC TRANSLATION INITIATION FACTOR 4B/4H"/>
    <property type="match status" value="1"/>
</dbReference>
<comment type="caution">
    <text evidence="5">The sequence shown here is derived from an EMBL/GenBank/DDBJ whole genome shotgun (WGS) entry which is preliminary data.</text>
</comment>
<dbReference type="InterPro" id="IPR034228">
    <property type="entry name" value="Nop6_RRM"/>
</dbReference>
<dbReference type="PROSITE" id="PS50102">
    <property type="entry name" value="RRM"/>
    <property type="match status" value="1"/>
</dbReference>
<dbReference type="Gene3D" id="3.30.70.330">
    <property type="match status" value="1"/>
</dbReference>
<dbReference type="OrthoDB" id="167718at2759"/>
<feature type="compositionally biased region" description="Basic and acidic residues" evidence="3">
    <location>
        <begin position="158"/>
        <end position="174"/>
    </location>
</feature>
<evidence type="ECO:0000259" key="4">
    <source>
        <dbReference type="PROSITE" id="PS50102"/>
    </source>
</evidence>
<dbReference type="Proteomes" id="UP000256328">
    <property type="component" value="Unassembled WGS sequence"/>
</dbReference>
<proteinExistence type="predicted"/>
<dbReference type="InterPro" id="IPR035979">
    <property type="entry name" value="RBD_domain_sf"/>
</dbReference>